<accession>A0A315ZYH5</accession>
<dbReference type="GO" id="GO:0006811">
    <property type="term" value="P:monoatomic ion transport"/>
    <property type="evidence" value="ECO:0007669"/>
    <property type="project" value="UniProtKB-KW"/>
</dbReference>
<dbReference type="NCBIfam" id="TIGR00797">
    <property type="entry name" value="matE"/>
    <property type="match status" value="1"/>
</dbReference>
<name>A0A315ZYH5_9FIRM</name>
<evidence type="ECO:0000256" key="2">
    <source>
        <dbReference type="ARBA" id="ARBA00004651"/>
    </source>
</evidence>
<evidence type="ECO:0000256" key="8">
    <source>
        <dbReference type="ARBA" id="ARBA00022692"/>
    </source>
</evidence>
<gene>
    <name evidence="14" type="ORF">SAMN05216529_10411</name>
</gene>
<dbReference type="GO" id="GO:0042910">
    <property type="term" value="F:xenobiotic transmembrane transporter activity"/>
    <property type="evidence" value="ECO:0007669"/>
    <property type="project" value="InterPro"/>
</dbReference>
<feature type="transmembrane region" description="Helical" evidence="13">
    <location>
        <begin position="284"/>
        <end position="303"/>
    </location>
</feature>
<dbReference type="InterPro" id="IPR002528">
    <property type="entry name" value="MATE_fam"/>
</dbReference>
<evidence type="ECO:0000313" key="14">
    <source>
        <dbReference type="EMBL" id="SUQ13700.1"/>
    </source>
</evidence>
<dbReference type="AlphaFoldDB" id="A0A315ZYH5"/>
<dbReference type="PANTHER" id="PTHR43298:SF2">
    <property type="entry name" value="FMN_FAD EXPORTER YEEO-RELATED"/>
    <property type="match status" value="1"/>
</dbReference>
<keyword evidence="15" id="KW-1185">Reference proteome</keyword>
<feature type="transmembrane region" description="Helical" evidence="13">
    <location>
        <begin position="416"/>
        <end position="438"/>
    </location>
</feature>
<evidence type="ECO:0000256" key="5">
    <source>
        <dbReference type="ARBA" id="ARBA00022448"/>
    </source>
</evidence>
<dbReference type="GO" id="GO:0015297">
    <property type="term" value="F:antiporter activity"/>
    <property type="evidence" value="ECO:0007669"/>
    <property type="project" value="UniProtKB-KW"/>
</dbReference>
<organism evidence="14 15">
    <name type="scientific">Faecalicatena contorta</name>
    <dbReference type="NCBI Taxonomy" id="39482"/>
    <lineage>
        <taxon>Bacteria</taxon>
        <taxon>Bacillati</taxon>
        <taxon>Bacillota</taxon>
        <taxon>Clostridia</taxon>
        <taxon>Lachnospirales</taxon>
        <taxon>Lachnospiraceae</taxon>
        <taxon>Faecalicatena</taxon>
    </lineage>
</organism>
<evidence type="ECO:0000256" key="9">
    <source>
        <dbReference type="ARBA" id="ARBA00022989"/>
    </source>
</evidence>
<protein>
    <recommendedName>
        <fullName evidence="4">Probable multidrug resistance protein NorM</fullName>
    </recommendedName>
    <alternativeName>
        <fullName evidence="12">Multidrug-efflux transporter</fullName>
    </alternativeName>
</protein>
<feature type="transmembrane region" description="Helical" evidence="13">
    <location>
        <begin position="20"/>
        <end position="46"/>
    </location>
</feature>
<evidence type="ECO:0000256" key="1">
    <source>
        <dbReference type="ARBA" id="ARBA00003408"/>
    </source>
</evidence>
<evidence type="ECO:0000313" key="15">
    <source>
        <dbReference type="Proteomes" id="UP000254051"/>
    </source>
</evidence>
<comment type="similarity">
    <text evidence="3">Belongs to the multi antimicrobial extrusion (MATE) (TC 2.A.66.1) family.</text>
</comment>
<dbReference type="EMBL" id="UHJJ01000004">
    <property type="protein sequence ID" value="SUQ13700.1"/>
    <property type="molecule type" value="Genomic_DNA"/>
</dbReference>
<keyword evidence="5" id="KW-0813">Transport</keyword>
<feature type="transmembrane region" description="Helical" evidence="13">
    <location>
        <begin position="197"/>
        <end position="217"/>
    </location>
</feature>
<evidence type="ECO:0000256" key="4">
    <source>
        <dbReference type="ARBA" id="ARBA00020268"/>
    </source>
</evidence>
<evidence type="ECO:0000256" key="6">
    <source>
        <dbReference type="ARBA" id="ARBA00022449"/>
    </source>
</evidence>
<feature type="transmembrane region" description="Helical" evidence="13">
    <location>
        <begin position="260"/>
        <end position="278"/>
    </location>
</feature>
<keyword evidence="9 13" id="KW-1133">Transmembrane helix</keyword>
<keyword evidence="10" id="KW-0406">Ion transport</keyword>
<sequence>MKMKVDRSNYLFNNKTLVSLIIPLIIEQFLAVLVGMAASIMVAGVGEAAVSGVSLVDNIMVLFVNAFAALATGGAVIAGQYLGQQNEKLACEASNQIVWFITGIALVIMVIVYCGKWFILHIVFGAIDADVMAHANTYLMIVTASIPFIALYNAGAATFRMMGNSKVSMQVSFLMNIINISGNAILMYGFHRGTEGVAIPTLVSRIVAAVVIISLLTNEKRKLHISRSLRYRPDWRMIRRILSIGVPNGMENSMFQLGKILVLNLVSSMGTYAIAANAVSNAVALFQILPGMALCLAIPPVIARCVGAGDYEQAHYYTKKLVGITYAAMWVTNAIIFGLLPLILKAYHLSHLTAETTKHIIYFHSISCMLVWPMAFTVPVTLRAAGDAKITMIISIISMWIFRIAFSYILGRYMGLGVFGIWVAMVIDWCFRAVCMTVRYHKGKWKMIRTI</sequence>
<feature type="transmembrane region" description="Helical" evidence="13">
    <location>
        <begin position="97"/>
        <end position="118"/>
    </location>
</feature>
<reference evidence="15" key="1">
    <citation type="submission" date="2017-07" db="EMBL/GenBank/DDBJ databases">
        <authorList>
            <person name="Varghese N."/>
            <person name="Submissions S."/>
        </authorList>
    </citation>
    <scope>NUCLEOTIDE SEQUENCE [LARGE SCALE GENOMIC DNA]</scope>
    <source>
        <strain evidence="15">NLAE-zl-C134</strain>
    </source>
</reference>
<dbReference type="Proteomes" id="UP000254051">
    <property type="component" value="Unassembled WGS sequence"/>
</dbReference>
<feature type="transmembrane region" description="Helical" evidence="13">
    <location>
        <begin position="390"/>
        <end position="410"/>
    </location>
</feature>
<keyword evidence="6" id="KW-0050">Antiport</keyword>
<dbReference type="CDD" id="cd13137">
    <property type="entry name" value="MATE_NorM_like"/>
    <property type="match status" value="1"/>
</dbReference>
<feature type="transmembrane region" description="Helical" evidence="13">
    <location>
        <begin position="324"/>
        <end position="347"/>
    </location>
</feature>
<evidence type="ECO:0000256" key="11">
    <source>
        <dbReference type="ARBA" id="ARBA00023136"/>
    </source>
</evidence>
<evidence type="ECO:0000256" key="7">
    <source>
        <dbReference type="ARBA" id="ARBA00022475"/>
    </source>
</evidence>
<comment type="function">
    <text evidence="1">Multidrug efflux pump.</text>
</comment>
<feature type="transmembrane region" description="Helical" evidence="13">
    <location>
        <begin position="138"/>
        <end position="159"/>
    </location>
</feature>
<feature type="transmembrane region" description="Helical" evidence="13">
    <location>
        <begin position="359"/>
        <end position="378"/>
    </location>
</feature>
<evidence type="ECO:0000256" key="3">
    <source>
        <dbReference type="ARBA" id="ARBA00010199"/>
    </source>
</evidence>
<dbReference type="GO" id="GO:0005886">
    <property type="term" value="C:plasma membrane"/>
    <property type="evidence" value="ECO:0007669"/>
    <property type="project" value="UniProtKB-SubCell"/>
</dbReference>
<evidence type="ECO:0000256" key="10">
    <source>
        <dbReference type="ARBA" id="ARBA00023065"/>
    </source>
</evidence>
<dbReference type="InterPro" id="IPR048279">
    <property type="entry name" value="MdtK-like"/>
</dbReference>
<dbReference type="PIRSF" id="PIRSF006603">
    <property type="entry name" value="DinF"/>
    <property type="match status" value="1"/>
</dbReference>
<comment type="subcellular location">
    <subcellularLocation>
        <location evidence="2">Cell membrane</location>
        <topology evidence="2">Multi-pass membrane protein</topology>
    </subcellularLocation>
</comment>
<evidence type="ECO:0000256" key="13">
    <source>
        <dbReference type="SAM" id="Phobius"/>
    </source>
</evidence>
<dbReference type="InterPro" id="IPR050222">
    <property type="entry name" value="MATE_MdtK"/>
</dbReference>
<feature type="transmembrane region" description="Helical" evidence="13">
    <location>
        <begin position="58"/>
        <end position="77"/>
    </location>
</feature>
<feature type="transmembrane region" description="Helical" evidence="13">
    <location>
        <begin position="171"/>
        <end position="191"/>
    </location>
</feature>
<dbReference type="Pfam" id="PF01554">
    <property type="entry name" value="MatE"/>
    <property type="match status" value="2"/>
</dbReference>
<proteinExistence type="inferred from homology"/>
<keyword evidence="7" id="KW-1003">Cell membrane</keyword>
<keyword evidence="11 13" id="KW-0472">Membrane</keyword>
<evidence type="ECO:0000256" key="12">
    <source>
        <dbReference type="ARBA" id="ARBA00031636"/>
    </source>
</evidence>
<keyword evidence="8 13" id="KW-0812">Transmembrane</keyword>
<dbReference type="PANTHER" id="PTHR43298">
    <property type="entry name" value="MULTIDRUG RESISTANCE PROTEIN NORM-RELATED"/>
    <property type="match status" value="1"/>
</dbReference>